<reference evidence="2 3" key="1">
    <citation type="submission" date="2018-11" db="EMBL/GenBank/DDBJ databases">
        <authorList>
            <person name="Wuyts S."/>
        </authorList>
    </citation>
    <scope>NUCLEOTIDE SEQUENCE [LARGE SCALE GENOMIC DNA]</scope>
    <source>
        <strain evidence="2">Lactobacillus mudanjiangensis AMBF249</strain>
    </source>
</reference>
<keyword evidence="1" id="KW-0812">Transmembrane</keyword>
<dbReference type="Proteomes" id="UP000289996">
    <property type="component" value="Unassembled WGS sequence"/>
</dbReference>
<name>A0A660DWS4_9LACO</name>
<proteinExistence type="predicted"/>
<protein>
    <submittedName>
        <fullName evidence="2">Uncharacterized protein</fullName>
    </submittedName>
</protein>
<accession>A0A660DWS4</accession>
<evidence type="ECO:0000313" key="3">
    <source>
        <dbReference type="Proteomes" id="UP000289996"/>
    </source>
</evidence>
<evidence type="ECO:0000256" key="1">
    <source>
        <dbReference type="SAM" id="Phobius"/>
    </source>
</evidence>
<sequence>MVIRLLWGLIIITLLIAALASPPYFLSYSVIFGWPAILINSCLIAGVLYQKLEPEVELHYLYWGLVVLSIVCCFSLTNNRVASRWAYATISDPVKAVRVSIRMEDEYTALATNPKIYAMSYQAATKPAVIYLDRLGPIYLYCLN</sequence>
<dbReference type="EMBL" id="UYIG01000024">
    <property type="protein sequence ID" value="VDG27562.1"/>
    <property type="molecule type" value="Genomic_DNA"/>
</dbReference>
<organism evidence="2 3">
    <name type="scientific">Lactiplantibacillus mudanjiangensis</name>
    <dbReference type="NCBI Taxonomy" id="1296538"/>
    <lineage>
        <taxon>Bacteria</taxon>
        <taxon>Bacillati</taxon>
        <taxon>Bacillota</taxon>
        <taxon>Bacilli</taxon>
        <taxon>Lactobacillales</taxon>
        <taxon>Lactobacillaceae</taxon>
        <taxon>Lactiplantibacillus</taxon>
    </lineage>
</organism>
<keyword evidence="3" id="KW-1185">Reference proteome</keyword>
<gene>
    <name evidence="2" type="ORF">MUDAN_MDHGFNIF_02419</name>
</gene>
<keyword evidence="1" id="KW-1133">Transmembrane helix</keyword>
<keyword evidence="1" id="KW-0472">Membrane</keyword>
<evidence type="ECO:0000313" key="2">
    <source>
        <dbReference type="EMBL" id="VDG27562.1"/>
    </source>
</evidence>
<feature type="transmembrane region" description="Helical" evidence="1">
    <location>
        <begin position="30"/>
        <end position="48"/>
    </location>
</feature>
<dbReference type="AlphaFoldDB" id="A0A660DWS4"/>
<feature type="transmembrane region" description="Helical" evidence="1">
    <location>
        <begin position="60"/>
        <end position="77"/>
    </location>
</feature>